<name>A0ABS1FUG8_9FLAO</name>
<feature type="transmembrane region" description="Helical" evidence="1">
    <location>
        <begin position="125"/>
        <end position="145"/>
    </location>
</feature>
<comment type="caution">
    <text evidence="2">The sequence shown here is derived from an EMBL/GenBank/DDBJ whole genome shotgun (WGS) entry which is preliminary data.</text>
</comment>
<reference evidence="3" key="1">
    <citation type="submission" date="2021-01" db="EMBL/GenBank/DDBJ databases">
        <title>Genome public.</title>
        <authorList>
            <person name="Liu C."/>
            <person name="Sun Q."/>
        </authorList>
    </citation>
    <scope>NUCLEOTIDE SEQUENCE [LARGE SCALE GENOMIC DNA]</scope>
    <source>
        <strain evidence="3">YIM B02567</strain>
    </source>
</reference>
<feature type="transmembrane region" description="Helical" evidence="1">
    <location>
        <begin position="175"/>
        <end position="195"/>
    </location>
</feature>
<dbReference type="EMBL" id="JAENHK010000010">
    <property type="protein sequence ID" value="MBK1896067.1"/>
    <property type="molecule type" value="Genomic_DNA"/>
</dbReference>
<keyword evidence="3" id="KW-1185">Reference proteome</keyword>
<dbReference type="Proteomes" id="UP000628669">
    <property type="component" value="Unassembled WGS sequence"/>
</dbReference>
<keyword evidence="1" id="KW-0812">Transmembrane</keyword>
<keyword evidence="1" id="KW-0472">Membrane</keyword>
<protein>
    <submittedName>
        <fullName evidence="2">PepSY domain-containing protein</fullName>
    </submittedName>
</protein>
<feature type="transmembrane region" description="Helical" evidence="1">
    <location>
        <begin position="5"/>
        <end position="23"/>
    </location>
</feature>
<accession>A0ABS1FUG8</accession>
<dbReference type="PANTHER" id="PTHR34219:SF3">
    <property type="entry name" value="BLL7967 PROTEIN"/>
    <property type="match status" value="1"/>
</dbReference>
<evidence type="ECO:0000313" key="2">
    <source>
        <dbReference type="EMBL" id="MBK1896067.1"/>
    </source>
</evidence>
<keyword evidence="1" id="KW-1133">Transmembrane helix</keyword>
<evidence type="ECO:0000256" key="1">
    <source>
        <dbReference type="SAM" id="Phobius"/>
    </source>
</evidence>
<dbReference type="PANTHER" id="PTHR34219">
    <property type="entry name" value="IRON-REGULATED INNER MEMBRANE PROTEIN-RELATED"/>
    <property type="match status" value="1"/>
</dbReference>
<dbReference type="InterPro" id="IPR005625">
    <property type="entry name" value="PepSY-ass_TM"/>
</dbReference>
<evidence type="ECO:0000313" key="3">
    <source>
        <dbReference type="Proteomes" id="UP000628669"/>
    </source>
</evidence>
<gene>
    <name evidence="2" type="ORF">JHL15_09915</name>
</gene>
<sequence>MWLGLVTGIIVFVICITGSVYVFEEEIRNASGKELMHVEPSSQPFIGLEQIILNFQKIAPKEKITSIRITENEPGATIQILNKKKKIFYFNPYTGSLVGKQGRDWLNGVYDLHTSLMLGETGKMIQGWSVVIFLLMLVTGLVLWYPARIKQAKQSLTIKWEASLKRKIYDLHNVLGFYASIFLIIIALTGTYFAFSGVKAAVGFVTHSKLNEGDNSMKFVVDPKANLAARYNTIYKTLTKTYPGAVSVTFSIRKKDEMRVRMIYPYQWSRKQNTFFFNQKTGELLRGKLYQNNNAADTVEAANYDLHTGKFFGIIGKILWLLASLVGASLPVTGFIMWWNKRKAKKKPKKKHHHRVLNKSKA</sequence>
<dbReference type="Pfam" id="PF03929">
    <property type="entry name" value="PepSY_TM"/>
    <property type="match status" value="1"/>
</dbReference>
<feature type="transmembrane region" description="Helical" evidence="1">
    <location>
        <begin position="318"/>
        <end position="339"/>
    </location>
</feature>
<organism evidence="2 3">
    <name type="scientific">Chryseobacterium paridis</name>
    <dbReference type="NCBI Taxonomy" id="2800328"/>
    <lineage>
        <taxon>Bacteria</taxon>
        <taxon>Pseudomonadati</taxon>
        <taxon>Bacteroidota</taxon>
        <taxon>Flavobacteriia</taxon>
        <taxon>Flavobacteriales</taxon>
        <taxon>Weeksellaceae</taxon>
        <taxon>Chryseobacterium group</taxon>
        <taxon>Chryseobacterium</taxon>
    </lineage>
</organism>
<proteinExistence type="predicted"/>